<evidence type="ECO:0000313" key="3">
    <source>
        <dbReference type="Proteomes" id="UP000193411"/>
    </source>
</evidence>
<dbReference type="EMBL" id="MCFL01000367">
    <property type="protein sequence ID" value="ORZ27569.1"/>
    <property type="molecule type" value="Genomic_DNA"/>
</dbReference>
<accession>A0A1Y2GZ41</accession>
<gene>
    <name evidence="2" type="ORF">BCR44DRAFT_189971</name>
</gene>
<sequence>MHAAHQFPAIYVPKPGSGAPPALPINEVLNLVRTMPNGEVLLDLVCVDGINLPRFRFVEPTAPITLHDLRFNTANFFEPVSELEHYGHARTGSRSHSQTHSQTRTST</sequence>
<evidence type="ECO:0000256" key="1">
    <source>
        <dbReference type="SAM" id="MobiDB-lite"/>
    </source>
</evidence>
<proteinExistence type="predicted"/>
<dbReference type="Proteomes" id="UP000193411">
    <property type="component" value="Unassembled WGS sequence"/>
</dbReference>
<feature type="region of interest" description="Disordered" evidence="1">
    <location>
        <begin position="87"/>
        <end position="107"/>
    </location>
</feature>
<protein>
    <submittedName>
        <fullName evidence="2">Uncharacterized protein</fullName>
    </submittedName>
</protein>
<organism evidence="2 3">
    <name type="scientific">Catenaria anguillulae PL171</name>
    <dbReference type="NCBI Taxonomy" id="765915"/>
    <lineage>
        <taxon>Eukaryota</taxon>
        <taxon>Fungi</taxon>
        <taxon>Fungi incertae sedis</taxon>
        <taxon>Blastocladiomycota</taxon>
        <taxon>Blastocladiomycetes</taxon>
        <taxon>Blastocladiales</taxon>
        <taxon>Catenariaceae</taxon>
        <taxon>Catenaria</taxon>
    </lineage>
</organism>
<comment type="caution">
    <text evidence="2">The sequence shown here is derived from an EMBL/GenBank/DDBJ whole genome shotgun (WGS) entry which is preliminary data.</text>
</comment>
<name>A0A1Y2GZ41_9FUNG</name>
<feature type="compositionally biased region" description="Low complexity" evidence="1">
    <location>
        <begin position="90"/>
        <end position="107"/>
    </location>
</feature>
<dbReference type="AlphaFoldDB" id="A0A1Y2GZ41"/>
<evidence type="ECO:0000313" key="2">
    <source>
        <dbReference type="EMBL" id="ORZ27569.1"/>
    </source>
</evidence>
<keyword evidence="3" id="KW-1185">Reference proteome</keyword>
<reference evidence="2 3" key="1">
    <citation type="submission" date="2016-07" db="EMBL/GenBank/DDBJ databases">
        <title>Pervasive Adenine N6-methylation of Active Genes in Fungi.</title>
        <authorList>
            <consortium name="DOE Joint Genome Institute"/>
            <person name="Mondo S.J."/>
            <person name="Dannebaum R.O."/>
            <person name="Kuo R.C."/>
            <person name="Labutti K."/>
            <person name="Haridas S."/>
            <person name="Kuo A."/>
            <person name="Salamov A."/>
            <person name="Ahrendt S.R."/>
            <person name="Lipzen A."/>
            <person name="Sullivan W."/>
            <person name="Andreopoulos W.B."/>
            <person name="Clum A."/>
            <person name="Lindquist E."/>
            <person name="Daum C."/>
            <person name="Ramamoorthy G.K."/>
            <person name="Gryganskyi A."/>
            <person name="Culley D."/>
            <person name="Magnuson J.K."/>
            <person name="James T.Y."/>
            <person name="O'Malley M.A."/>
            <person name="Stajich J.E."/>
            <person name="Spatafora J.W."/>
            <person name="Visel A."/>
            <person name="Grigoriev I.V."/>
        </authorList>
    </citation>
    <scope>NUCLEOTIDE SEQUENCE [LARGE SCALE GENOMIC DNA]</scope>
    <source>
        <strain evidence="2 3">PL171</strain>
    </source>
</reference>